<dbReference type="FunFam" id="1.10.510.10:FF:000920">
    <property type="entry name" value="Receptor-like protein kinase ANXUR2"/>
    <property type="match status" value="1"/>
</dbReference>
<dbReference type="SUPFAM" id="SSF56112">
    <property type="entry name" value="Protein kinase-like (PK-like)"/>
    <property type="match status" value="1"/>
</dbReference>
<evidence type="ECO:0000256" key="1">
    <source>
        <dbReference type="PROSITE-ProRule" id="PRU10141"/>
    </source>
</evidence>
<sequence>MFLKCLGGRSSSERHCRTVIEELCHQFSLGDLRKSTNNFDECRVIGRGAFSKVYKGCLQHKDGSDYTVAVKRFDVEYSQVFKKEIELLCQLHHPNCVSLIGFCNHQKEKIIVYEYMSNGSLDRHLLYGQLSWKKRMEICIGVARALHYLHTGAKRSIFHCILRASTILLDDRMEPKLTGFGLSVQGPRFNSKPKQINPDHIMGILGYTPLEYVMDGTITDKWDVFSFGFVLLQLVCGINYSIISADREPVEKNIDPNIKGKITPECWQVFTDIMVRCFKYAPDERPTMGEVEVEFEHALCLQEQADITNTNSDYTLFSKTIISIARE</sequence>
<dbReference type="PANTHER" id="PTHR27003:SF303">
    <property type="entry name" value="TYROSINE KINASE FAMILY PROTEIN"/>
    <property type="match status" value="1"/>
</dbReference>
<dbReference type="PROSITE" id="PS00107">
    <property type="entry name" value="PROTEIN_KINASE_ATP"/>
    <property type="match status" value="1"/>
</dbReference>
<organism evidence="3 4">
    <name type="scientific">Psophocarpus tetragonolobus</name>
    <name type="common">Winged bean</name>
    <name type="synonym">Dolichos tetragonolobus</name>
    <dbReference type="NCBI Taxonomy" id="3891"/>
    <lineage>
        <taxon>Eukaryota</taxon>
        <taxon>Viridiplantae</taxon>
        <taxon>Streptophyta</taxon>
        <taxon>Embryophyta</taxon>
        <taxon>Tracheophyta</taxon>
        <taxon>Spermatophyta</taxon>
        <taxon>Magnoliopsida</taxon>
        <taxon>eudicotyledons</taxon>
        <taxon>Gunneridae</taxon>
        <taxon>Pentapetalae</taxon>
        <taxon>rosids</taxon>
        <taxon>fabids</taxon>
        <taxon>Fabales</taxon>
        <taxon>Fabaceae</taxon>
        <taxon>Papilionoideae</taxon>
        <taxon>50 kb inversion clade</taxon>
        <taxon>NPAAA clade</taxon>
        <taxon>indigoferoid/millettioid clade</taxon>
        <taxon>Phaseoleae</taxon>
        <taxon>Psophocarpus</taxon>
    </lineage>
</organism>
<dbReference type="Gene3D" id="1.10.510.10">
    <property type="entry name" value="Transferase(Phosphotransferase) domain 1"/>
    <property type="match status" value="1"/>
</dbReference>
<dbReference type="InterPro" id="IPR017441">
    <property type="entry name" value="Protein_kinase_ATP_BS"/>
</dbReference>
<dbReference type="PROSITE" id="PS50011">
    <property type="entry name" value="PROTEIN_KINASE_DOM"/>
    <property type="match status" value="1"/>
</dbReference>
<dbReference type="Pfam" id="PF07714">
    <property type="entry name" value="PK_Tyr_Ser-Thr"/>
    <property type="match status" value="1"/>
</dbReference>
<dbReference type="EMBL" id="JAYMYS010000004">
    <property type="protein sequence ID" value="KAK7394373.1"/>
    <property type="molecule type" value="Genomic_DNA"/>
</dbReference>
<keyword evidence="4" id="KW-1185">Reference proteome</keyword>
<proteinExistence type="predicted"/>
<comment type="caution">
    <text evidence="3">The sequence shown here is derived from an EMBL/GenBank/DDBJ whole genome shotgun (WGS) entry which is preliminary data.</text>
</comment>
<dbReference type="PANTHER" id="PTHR27003">
    <property type="entry name" value="OS07G0166700 PROTEIN"/>
    <property type="match status" value="1"/>
</dbReference>
<dbReference type="GO" id="GO:0005886">
    <property type="term" value="C:plasma membrane"/>
    <property type="evidence" value="ECO:0007669"/>
    <property type="project" value="TreeGrafter"/>
</dbReference>
<evidence type="ECO:0000259" key="2">
    <source>
        <dbReference type="PROSITE" id="PS50011"/>
    </source>
</evidence>
<keyword evidence="1" id="KW-0067">ATP-binding</keyword>
<dbReference type="AlphaFoldDB" id="A0AAN9SHL4"/>
<feature type="binding site" evidence="1">
    <location>
        <position position="71"/>
    </location>
    <ligand>
        <name>ATP</name>
        <dbReference type="ChEBI" id="CHEBI:30616"/>
    </ligand>
</feature>
<name>A0AAN9SHL4_PSOTE</name>
<dbReference type="InterPro" id="IPR000719">
    <property type="entry name" value="Prot_kinase_dom"/>
</dbReference>
<dbReference type="FunFam" id="3.30.200.20:FF:000742">
    <property type="entry name" value="Receptor-like protein kinase ANXUR2"/>
    <property type="match status" value="1"/>
</dbReference>
<keyword evidence="1" id="KW-0547">Nucleotide-binding</keyword>
<dbReference type="GO" id="GO:0004714">
    <property type="term" value="F:transmembrane receptor protein tyrosine kinase activity"/>
    <property type="evidence" value="ECO:0007669"/>
    <property type="project" value="InterPro"/>
</dbReference>
<dbReference type="InterPro" id="IPR001245">
    <property type="entry name" value="Ser-Thr/Tyr_kinase_cat_dom"/>
</dbReference>
<accession>A0AAN9SHL4</accession>
<dbReference type="InterPro" id="IPR011009">
    <property type="entry name" value="Kinase-like_dom_sf"/>
</dbReference>
<protein>
    <recommendedName>
        <fullName evidence="2">Protein kinase domain-containing protein</fullName>
    </recommendedName>
</protein>
<dbReference type="GO" id="GO:0009506">
    <property type="term" value="C:plasmodesma"/>
    <property type="evidence" value="ECO:0007669"/>
    <property type="project" value="TreeGrafter"/>
</dbReference>
<dbReference type="InterPro" id="IPR045272">
    <property type="entry name" value="ANXUR1/2-like"/>
</dbReference>
<gene>
    <name evidence="3" type="ORF">VNO78_14899</name>
</gene>
<dbReference type="GO" id="GO:0005524">
    <property type="term" value="F:ATP binding"/>
    <property type="evidence" value="ECO:0007669"/>
    <property type="project" value="UniProtKB-UniRule"/>
</dbReference>
<reference evidence="3 4" key="1">
    <citation type="submission" date="2024-01" db="EMBL/GenBank/DDBJ databases">
        <title>The genomes of 5 underutilized Papilionoideae crops provide insights into root nodulation and disease resistanc.</title>
        <authorList>
            <person name="Jiang F."/>
        </authorList>
    </citation>
    <scope>NUCLEOTIDE SEQUENCE [LARGE SCALE GENOMIC DNA]</scope>
    <source>
        <strain evidence="3">DUOXIRENSHENG_FW03</strain>
        <tissue evidence="3">Leaves</tissue>
    </source>
</reference>
<evidence type="ECO:0000313" key="4">
    <source>
        <dbReference type="Proteomes" id="UP001386955"/>
    </source>
</evidence>
<dbReference type="Gene3D" id="3.30.200.20">
    <property type="entry name" value="Phosphorylase Kinase, domain 1"/>
    <property type="match status" value="1"/>
</dbReference>
<evidence type="ECO:0000313" key="3">
    <source>
        <dbReference type="EMBL" id="KAK7394373.1"/>
    </source>
</evidence>
<feature type="domain" description="Protein kinase" evidence="2">
    <location>
        <begin position="39"/>
        <end position="300"/>
    </location>
</feature>
<dbReference type="Proteomes" id="UP001386955">
    <property type="component" value="Unassembled WGS sequence"/>
</dbReference>